<dbReference type="PANTHER" id="PTHR43252:SF6">
    <property type="entry name" value="NEGATIVE TRANSCRIPTION REGULATOR PADR"/>
    <property type="match status" value="1"/>
</dbReference>
<evidence type="ECO:0000259" key="2">
    <source>
        <dbReference type="Pfam" id="PF10400"/>
    </source>
</evidence>
<accession>A0ABX9SYL8</accession>
<name>A0ABX9SYL8_SPHMI</name>
<evidence type="ECO:0000313" key="3">
    <source>
        <dbReference type="EMBL" id="RKS88931.1"/>
    </source>
</evidence>
<reference evidence="3 4" key="1">
    <citation type="submission" date="2018-10" db="EMBL/GenBank/DDBJ databases">
        <title>Genomic Encyclopedia of Type Strains, Phase IV (KMG-IV): sequencing the most valuable type-strain genomes for metagenomic binning, comparative biology and taxonomic classification.</title>
        <authorList>
            <person name="Goeker M."/>
        </authorList>
    </citation>
    <scope>NUCLEOTIDE SEQUENCE [LARGE SCALE GENOMIC DNA]</scope>
    <source>
        <strain evidence="3 4">DSM 19791</strain>
    </source>
</reference>
<dbReference type="Gene3D" id="1.10.10.10">
    <property type="entry name" value="Winged helix-like DNA-binding domain superfamily/Winged helix DNA-binding domain"/>
    <property type="match status" value="1"/>
</dbReference>
<sequence>MALLERQDLDLRQITGDAPKMTNAAKRLGKNRSAFAVLGFLAGGPRSGYDIKKAIGRSTSYFWNESFGQIYPILQKLEAEGLVVCVAAEGRGRRQSRKYAITDTGQEALRDWLAAPVSSAGIRNEYLLKLFFGRHVAPEVSIAHLSDYRRQLAHELATFEAFRAGYDDAIRAGRTSKTLIYLLAPLDFGIRGARTQIEWCDETIRALETLLES</sequence>
<gene>
    <name evidence="3" type="ORF">DFR51_2144</name>
</gene>
<dbReference type="Pfam" id="PF03551">
    <property type="entry name" value="PadR"/>
    <property type="match status" value="1"/>
</dbReference>
<proteinExistence type="predicted"/>
<evidence type="ECO:0000313" key="4">
    <source>
        <dbReference type="Proteomes" id="UP000276029"/>
    </source>
</evidence>
<comment type="caution">
    <text evidence="3">The sequence shown here is derived from an EMBL/GenBank/DDBJ whole genome shotgun (WGS) entry which is preliminary data.</text>
</comment>
<organism evidence="3 4">
    <name type="scientific">Sphingosinicella microcystinivorans</name>
    <dbReference type="NCBI Taxonomy" id="335406"/>
    <lineage>
        <taxon>Bacteria</taxon>
        <taxon>Pseudomonadati</taxon>
        <taxon>Pseudomonadota</taxon>
        <taxon>Alphaproteobacteria</taxon>
        <taxon>Sphingomonadales</taxon>
        <taxon>Sphingosinicellaceae</taxon>
        <taxon>Sphingosinicella</taxon>
    </lineage>
</organism>
<dbReference type="InterPro" id="IPR005149">
    <property type="entry name" value="Tscrpt_reg_PadR_N"/>
</dbReference>
<dbReference type="Proteomes" id="UP000276029">
    <property type="component" value="Unassembled WGS sequence"/>
</dbReference>
<dbReference type="InterPro" id="IPR018309">
    <property type="entry name" value="Tscrpt_reg_PadR_C"/>
</dbReference>
<feature type="domain" description="Transcription regulator PadR C-terminal" evidence="2">
    <location>
        <begin position="122"/>
        <end position="208"/>
    </location>
</feature>
<dbReference type="Gene3D" id="6.10.140.190">
    <property type="match status" value="1"/>
</dbReference>
<dbReference type="InterPro" id="IPR036390">
    <property type="entry name" value="WH_DNA-bd_sf"/>
</dbReference>
<evidence type="ECO:0000259" key="1">
    <source>
        <dbReference type="Pfam" id="PF03551"/>
    </source>
</evidence>
<dbReference type="EMBL" id="RBWX01000008">
    <property type="protein sequence ID" value="RKS88931.1"/>
    <property type="molecule type" value="Genomic_DNA"/>
</dbReference>
<dbReference type="InterPro" id="IPR036388">
    <property type="entry name" value="WH-like_DNA-bd_sf"/>
</dbReference>
<protein>
    <submittedName>
        <fullName evidence="3">PadR family transcriptional regulator</fullName>
    </submittedName>
</protein>
<dbReference type="SUPFAM" id="SSF46785">
    <property type="entry name" value="Winged helix' DNA-binding domain"/>
    <property type="match status" value="1"/>
</dbReference>
<feature type="domain" description="Transcription regulator PadR N-terminal" evidence="1">
    <location>
        <begin position="37"/>
        <end position="110"/>
    </location>
</feature>
<dbReference type="PANTHER" id="PTHR43252">
    <property type="entry name" value="TRANSCRIPTIONAL REGULATOR YQJI"/>
    <property type="match status" value="1"/>
</dbReference>
<keyword evidence="4" id="KW-1185">Reference proteome</keyword>
<dbReference type="Pfam" id="PF10400">
    <property type="entry name" value="Vir_act_alpha_C"/>
    <property type="match status" value="1"/>
</dbReference>